<organism evidence="1 2">
    <name type="scientific">Haloferula sargassicola</name>
    <dbReference type="NCBI Taxonomy" id="490096"/>
    <lineage>
        <taxon>Bacteria</taxon>
        <taxon>Pseudomonadati</taxon>
        <taxon>Verrucomicrobiota</taxon>
        <taxon>Verrucomicrobiia</taxon>
        <taxon>Verrucomicrobiales</taxon>
        <taxon>Verrucomicrobiaceae</taxon>
        <taxon>Haloferula</taxon>
    </lineage>
</organism>
<reference evidence="1 2" key="1">
    <citation type="submission" date="2024-02" db="EMBL/GenBank/DDBJ databases">
        <title>Haloferula sargassicola NBRC 104335.</title>
        <authorList>
            <person name="Ichikawa N."/>
            <person name="Katano-Makiyama Y."/>
            <person name="Hidaka K."/>
        </authorList>
    </citation>
    <scope>NUCLEOTIDE SEQUENCE [LARGE SCALE GENOMIC DNA]</scope>
    <source>
        <strain evidence="1 2">NBRC 104335</strain>
    </source>
</reference>
<gene>
    <name evidence="1" type="ORF">Hsar01_01215</name>
</gene>
<comment type="caution">
    <text evidence="1">The sequence shown here is derived from an EMBL/GenBank/DDBJ whole genome shotgun (WGS) entry which is preliminary data.</text>
</comment>
<proteinExistence type="predicted"/>
<evidence type="ECO:0000313" key="2">
    <source>
        <dbReference type="Proteomes" id="UP001476282"/>
    </source>
</evidence>
<dbReference type="EMBL" id="BAABRI010000005">
    <property type="protein sequence ID" value="GAA5482000.1"/>
    <property type="molecule type" value="Genomic_DNA"/>
</dbReference>
<evidence type="ECO:0000313" key="1">
    <source>
        <dbReference type="EMBL" id="GAA5482000.1"/>
    </source>
</evidence>
<accession>A0ABP9UKE8</accession>
<keyword evidence="2" id="KW-1185">Reference proteome</keyword>
<protein>
    <submittedName>
        <fullName evidence="1">Uncharacterized protein</fullName>
    </submittedName>
</protein>
<dbReference type="Proteomes" id="UP001476282">
    <property type="component" value="Unassembled WGS sequence"/>
</dbReference>
<name>A0ABP9UKE8_9BACT</name>
<sequence>MLPFADPDRLVNHHAVEPSPQAINFSVFGSSAGQNGETLLNRFLRIHAVSTDPHGRGDSEPVVTEHK</sequence>